<reference evidence="11" key="1">
    <citation type="submission" date="2022-07" db="EMBL/GenBank/DDBJ databases">
        <title>Genome analysis of Parmales, a sister group of diatoms, reveals the evolutionary specialization of diatoms from phago-mixotrophs to photoautotrophs.</title>
        <authorList>
            <person name="Ban H."/>
            <person name="Sato S."/>
            <person name="Yoshikawa S."/>
            <person name="Kazumasa Y."/>
            <person name="Nakamura Y."/>
            <person name="Ichinomiya M."/>
            <person name="Saitoh K."/>
            <person name="Sato N."/>
            <person name="Blanc-Mathieu R."/>
            <person name="Endo H."/>
            <person name="Kuwata A."/>
            <person name="Ogata H."/>
        </authorList>
    </citation>
    <scope>NUCLEOTIDE SEQUENCE</scope>
</reference>
<sequence>MVTIRDWTSVFYPGIGLLSESFVLFGWGVSKMLMREIMPSQLFSSITSSTTTLIPLGLIVGMIGFSLLSLIPGLGGRIGLLRMSIFTAFIMFSAVQYMSLADVPSTPREVTSVGLTLFIFAVGVGGEYPTSASISASKLASAGVETSCLGISASSRTAYMFTLQSVGIYLNTFVTCIEYMIRRGGADDMSWSLSYIIGAFLLGGVLTSRVHGYLRELYNDTVARDDVEFEFVEFQGDESISPAPAPAPVPAPIPQSNLTTTTACSLAWFLWDIIFYSNKLHQDKFVSTLTTGGSFGARLVISHNIALLALLGSFSGAWLVGREDFGAKKLQVWGGAAVAFLFLLLFCVSSSVSSFQRTSRLIFVVLSFIGQWVNVSTFVIPAVSFDGDFRTVGHGISAASGKKKPVLGGLASFTPPQVPPFGFSSMILSSTLASDFKCSISKFFLATLACISKIAAPNSSLDSVLGSGMSLEVEWKSSSSGGRPDSVTDLAKRSRLDSYMGVTVRGSSYLVTTLASVLAVASAVITVPLQRMENDEFIEQVRSGFKLMSTLQDSGDIVIKNYQNAQYYGEVTVGTPAQSFNVIYDTGSSNLWVPAKDCSNCGGKFIGKKNKYDREASSSYVVDDAPFAIQYGSGPVSGNWSVDAASMAGLPIEGQRFAEVKDASGLGAAYSAGKFDGILGLAFDSISIDKTPTPFKNLIDQGQVDKGIFSFYLANDKDGVLTIGGTDETKYDGDLTWVPLSSATYWEIALDDVSAGGTQYDSSTSAIVDSGTSLLTGPTATVKKLAEAVGAKANFAGEYIVDCDAELPELTFTIAGAEYTLAGEDYLIKSGTTCLFAIMGMDIPRPAGPLWILGDVFMRKYYTAFDYENEQVGFALSKA</sequence>
<dbReference type="GO" id="GO:0006508">
    <property type="term" value="P:proteolysis"/>
    <property type="evidence" value="ECO:0007669"/>
    <property type="project" value="UniProtKB-KW"/>
</dbReference>
<dbReference type="InterPro" id="IPR001461">
    <property type="entry name" value="Aspartic_peptidase_A1"/>
</dbReference>
<dbReference type="InterPro" id="IPR001969">
    <property type="entry name" value="Aspartic_peptidase_AS"/>
</dbReference>
<comment type="similarity">
    <text evidence="1 8">Belongs to the peptidase A1 family.</text>
</comment>
<dbReference type="EMBL" id="BRXZ01001341">
    <property type="protein sequence ID" value="GMH68779.1"/>
    <property type="molecule type" value="Genomic_DNA"/>
</dbReference>
<keyword evidence="3 8" id="KW-0064">Aspartyl protease</keyword>
<evidence type="ECO:0000256" key="6">
    <source>
        <dbReference type="ARBA" id="ARBA00023180"/>
    </source>
</evidence>
<dbReference type="Gene3D" id="1.20.1250.20">
    <property type="entry name" value="MFS general substrate transporter like domains"/>
    <property type="match status" value="1"/>
</dbReference>
<evidence type="ECO:0000313" key="11">
    <source>
        <dbReference type="EMBL" id="GMH68779.1"/>
    </source>
</evidence>
<dbReference type="PRINTS" id="PR00792">
    <property type="entry name" value="PEPSIN"/>
</dbReference>
<dbReference type="PANTHER" id="PTHR47966:SF51">
    <property type="entry name" value="BETA-SITE APP-CLEAVING ENZYME, ISOFORM A-RELATED"/>
    <property type="match status" value="1"/>
</dbReference>
<protein>
    <recommendedName>
        <fullName evidence="10">Peptidase A1 domain-containing protein</fullName>
    </recommendedName>
</protein>
<keyword evidence="12" id="KW-1185">Reference proteome</keyword>
<feature type="transmembrane region" description="Helical" evidence="9">
    <location>
        <begin position="53"/>
        <end position="74"/>
    </location>
</feature>
<dbReference type="GO" id="GO:0004190">
    <property type="term" value="F:aspartic-type endopeptidase activity"/>
    <property type="evidence" value="ECO:0007669"/>
    <property type="project" value="UniProtKB-KW"/>
</dbReference>
<keyword evidence="4 8" id="KW-0378">Hydrolase</keyword>
<evidence type="ECO:0000256" key="5">
    <source>
        <dbReference type="ARBA" id="ARBA00023157"/>
    </source>
</evidence>
<dbReference type="Pfam" id="PF00026">
    <property type="entry name" value="Asp"/>
    <property type="match status" value="1"/>
</dbReference>
<comment type="caution">
    <text evidence="11">The sequence shown here is derived from an EMBL/GenBank/DDBJ whole genome shotgun (WGS) entry which is preliminary data.</text>
</comment>
<dbReference type="SUPFAM" id="SSF50630">
    <property type="entry name" value="Acid proteases"/>
    <property type="match status" value="1"/>
</dbReference>
<dbReference type="PANTHER" id="PTHR47966">
    <property type="entry name" value="BETA-SITE APP-CLEAVING ENZYME, ISOFORM A-RELATED"/>
    <property type="match status" value="1"/>
</dbReference>
<dbReference type="PROSITE" id="PS51767">
    <property type="entry name" value="PEPTIDASE_A1"/>
    <property type="match status" value="1"/>
</dbReference>
<evidence type="ECO:0000256" key="3">
    <source>
        <dbReference type="ARBA" id="ARBA00022750"/>
    </source>
</evidence>
<keyword evidence="9" id="KW-1133">Transmembrane helix</keyword>
<organism evidence="11 12">
    <name type="scientific">Triparma retinervis</name>
    <dbReference type="NCBI Taxonomy" id="2557542"/>
    <lineage>
        <taxon>Eukaryota</taxon>
        <taxon>Sar</taxon>
        <taxon>Stramenopiles</taxon>
        <taxon>Ochrophyta</taxon>
        <taxon>Bolidophyceae</taxon>
        <taxon>Parmales</taxon>
        <taxon>Triparmaceae</taxon>
        <taxon>Triparma</taxon>
    </lineage>
</organism>
<feature type="transmembrane region" description="Helical" evidence="9">
    <location>
        <begin position="80"/>
        <end position="98"/>
    </location>
</feature>
<feature type="transmembrane region" description="Helical" evidence="9">
    <location>
        <begin position="299"/>
        <end position="320"/>
    </location>
</feature>
<keyword evidence="9" id="KW-0812">Transmembrane</keyword>
<feature type="transmembrane region" description="Helical" evidence="9">
    <location>
        <begin position="193"/>
        <end position="214"/>
    </location>
</feature>
<feature type="transmembrane region" description="Helical" evidence="9">
    <location>
        <begin position="110"/>
        <end position="128"/>
    </location>
</feature>
<dbReference type="Gene3D" id="2.40.70.10">
    <property type="entry name" value="Acid Proteases"/>
    <property type="match status" value="2"/>
</dbReference>
<feature type="transmembrane region" description="Helical" evidence="9">
    <location>
        <begin position="12"/>
        <end position="33"/>
    </location>
</feature>
<dbReference type="Proteomes" id="UP001165082">
    <property type="component" value="Unassembled WGS sequence"/>
</dbReference>
<evidence type="ECO:0000256" key="8">
    <source>
        <dbReference type="RuleBase" id="RU000454"/>
    </source>
</evidence>
<keyword evidence="5" id="KW-1015">Disulfide bond</keyword>
<evidence type="ECO:0000256" key="2">
    <source>
        <dbReference type="ARBA" id="ARBA00022670"/>
    </source>
</evidence>
<gene>
    <name evidence="11" type="ORF">TrRE_jg10800</name>
</gene>
<evidence type="ECO:0000256" key="9">
    <source>
        <dbReference type="SAM" id="Phobius"/>
    </source>
</evidence>
<dbReference type="OrthoDB" id="771136at2759"/>
<feature type="domain" description="Peptidase A1" evidence="10">
    <location>
        <begin position="567"/>
        <end position="875"/>
    </location>
</feature>
<feature type="active site" evidence="7">
    <location>
        <position position="585"/>
    </location>
</feature>
<evidence type="ECO:0000259" key="10">
    <source>
        <dbReference type="PROSITE" id="PS51767"/>
    </source>
</evidence>
<evidence type="ECO:0000256" key="7">
    <source>
        <dbReference type="PIRSR" id="PIRSR601461-1"/>
    </source>
</evidence>
<accession>A0A9W7E5B7</accession>
<dbReference type="FunFam" id="2.40.70.10:FF:000002">
    <property type="entry name" value="Vacuolar aspartic proteinase"/>
    <property type="match status" value="1"/>
</dbReference>
<dbReference type="PROSITE" id="PS00141">
    <property type="entry name" value="ASP_PROTEASE"/>
    <property type="match status" value="1"/>
</dbReference>
<feature type="transmembrane region" description="Helical" evidence="9">
    <location>
        <begin position="332"/>
        <end position="349"/>
    </location>
</feature>
<evidence type="ECO:0000256" key="4">
    <source>
        <dbReference type="ARBA" id="ARBA00022801"/>
    </source>
</evidence>
<keyword evidence="2 8" id="KW-0645">Protease</keyword>
<dbReference type="InterPro" id="IPR033121">
    <property type="entry name" value="PEPTIDASE_A1"/>
</dbReference>
<evidence type="ECO:0000256" key="1">
    <source>
        <dbReference type="ARBA" id="ARBA00007447"/>
    </source>
</evidence>
<evidence type="ECO:0000313" key="12">
    <source>
        <dbReference type="Proteomes" id="UP001165082"/>
    </source>
</evidence>
<dbReference type="AlphaFoldDB" id="A0A9W7E5B7"/>
<dbReference type="FunFam" id="2.40.70.10:FF:000008">
    <property type="entry name" value="Cathepsin D"/>
    <property type="match status" value="1"/>
</dbReference>
<dbReference type="InterPro" id="IPR036259">
    <property type="entry name" value="MFS_trans_sf"/>
</dbReference>
<keyword evidence="9" id="KW-0472">Membrane</keyword>
<feature type="transmembrane region" description="Helical" evidence="9">
    <location>
        <begin position="361"/>
        <end position="383"/>
    </location>
</feature>
<keyword evidence="6" id="KW-0325">Glycoprotein</keyword>
<feature type="active site" evidence="7">
    <location>
        <position position="769"/>
    </location>
</feature>
<feature type="transmembrane region" description="Helical" evidence="9">
    <location>
        <begin position="159"/>
        <end position="181"/>
    </location>
</feature>
<dbReference type="InterPro" id="IPR021109">
    <property type="entry name" value="Peptidase_aspartic_dom_sf"/>
</dbReference>
<name>A0A9W7E5B7_9STRA</name>
<proteinExistence type="inferred from homology"/>